<organism evidence="4 5">
    <name type="scientific">Bizionia arctica</name>
    <dbReference type="NCBI Taxonomy" id="1495645"/>
    <lineage>
        <taxon>Bacteria</taxon>
        <taxon>Pseudomonadati</taxon>
        <taxon>Bacteroidota</taxon>
        <taxon>Flavobacteriia</taxon>
        <taxon>Flavobacteriales</taxon>
        <taxon>Flavobacteriaceae</taxon>
        <taxon>Bizionia</taxon>
    </lineage>
</organism>
<dbReference type="InterPro" id="IPR026444">
    <property type="entry name" value="Secre_tail"/>
</dbReference>
<sequence>MKRFTKFIFPSLCAIAASLSVNASSNFDAVNSPETTYFPTEECYASEVVSFQQGTMTNGSPIGADRSNPLMALYQPDASNAAGGFVSLGVDGYIILGFDGVVYDAAGNDFMIYETSFGGDTCNSSAERALIELSQDGSTWVTYGEICLDEAIDFSGLGLEYVSQIKITNTATSPDGYDVDGVIAINGCQELIEECYGAEVMAYYPGLKNDGSAMTNPLRIDPSKALGQPQDDNTENFVSLGYGGKVYIEFDGVVMNEVGNDLIVVETTFGNGTFSSYPESADVYVSQNGVDFYYVGTAYTNESAMFDIDNALTPHLLSYITHVKIEDTTPTGSISVDGYDLDGVIAINGCSEPADVVFARCSASQVLSYTEGTTLSGGTIDAIRTENPSNVLGYPEGTDEYGVFTTLGYGGKIKLSFDGAVQNVPGDDLQFIETSFNQNGSCGSYPEYADVYVSFDSFSWHFAGTVCKADNTIDISDAGDFEYINYVKVVNNNEMSTTNDGYDLDGVIIIGTCESYVTLENPTENIVEVEPTMETKVYPNPVSNSATVNFVATQNGNASIELYNYFGKNVTTLFSQQVVAGNKYKANFSVENLPAGIYICKITNNNVTETKKIVVSN</sequence>
<reference evidence="4" key="2">
    <citation type="submission" date="2020-09" db="EMBL/GenBank/DDBJ databases">
        <authorList>
            <person name="Sun Q."/>
            <person name="Zhou Y."/>
        </authorList>
    </citation>
    <scope>NUCLEOTIDE SEQUENCE</scope>
    <source>
        <strain evidence="4">CGMCC 1.12751</strain>
    </source>
</reference>
<name>A0A917LRY2_9FLAO</name>
<dbReference type="RefSeq" id="WP_188465607.1">
    <property type="nucleotide sequence ID" value="NZ_BMFQ01000003.1"/>
</dbReference>
<evidence type="ECO:0000256" key="2">
    <source>
        <dbReference type="SAM" id="SignalP"/>
    </source>
</evidence>
<feature type="signal peptide" evidence="2">
    <location>
        <begin position="1"/>
        <end position="23"/>
    </location>
</feature>
<keyword evidence="1 2" id="KW-0732">Signal</keyword>
<dbReference type="NCBIfam" id="TIGR04183">
    <property type="entry name" value="Por_Secre_tail"/>
    <property type="match status" value="1"/>
</dbReference>
<dbReference type="Proteomes" id="UP000625976">
    <property type="component" value="Unassembled WGS sequence"/>
</dbReference>
<feature type="domain" description="Secretion system C-terminal sorting" evidence="3">
    <location>
        <begin position="537"/>
        <end position="615"/>
    </location>
</feature>
<dbReference type="EMBL" id="BMFQ01000003">
    <property type="protein sequence ID" value="GGG54048.1"/>
    <property type="molecule type" value="Genomic_DNA"/>
</dbReference>
<keyword evidence="5" id="KW-1185">Reference proteome</keyword>
<protein>
    <recommendedName>
        <fullName evidence="3">Secretion system C-terminal sorting domain-containing protein</fullName>
    </recommendedName>
</protein>
<comment type="caution">
    <text evidence="4">The sequence shown here is derived from an EMBL/GenBank/DDBJ whole genome shotgun (WGS) entry which is preliminary data.</text>
</comment>
<reference evidence="4" key="1">
    <citation type="journal article" date="2014" name="Int. J. Syst. Evol. Microbiol.">
        <title>Complete genome sequence of Corynebacterium casei LMG S-19264T (=DSM 44701T), isolated from a smear-ripened cheese.</title>
        <authorList>
            <consortium name="US DOE Joint Genome Institute (JGI-PGF)"/>
            <person name="Walter F."/>
            <person name="Albersmeier A."/>
            <person name="Kalinowski J."/>
            <person name="Ruckert C."/>
        </authorList>
    </citation>
    <scope>NUCLEOTIDE SEQUENCE</scope>
    <source>
        <strain evidence="4">CGMCC 1.12751</strain>
    </source>
</reference>
<gene>
    <name evidence="4" type="ORF">GCM10010976_26270</name>
</gene>
<dbReference type="Pfam" id="PF18962">
    <property type="entry name" value="Por_Secre_tail"/>
    <property type="match status" value="1"/>
</dbReference>
<proteinExistence type="predicted"/>
<evidence type="ECO:0000256" key="1">
    <source>
        <dbReference type="ARBA" id="ARBA00022729"/>
    </source>
</evidence>
<dbReference type="AlphaFoldDB" id="A0A917LRY2"/>
<evidence type="ECO:0000313" key="4">
    <source>
        <dbReference type="EMBL" id="GGG54048.1"/>
    </source>
</evidence>
<accession>A0A917LRY2</accession>
<evidence type="ECO:0000259" key="3">
    <source>
        <dbReference type="Pfam" id="PF18962"/>
    </source>
</evidence>
<evidence type="ECO:0000313" key="5">
    <source>
        <dbReference type="Proteomes" id="UP000625976"/>
    </source>
</evidence>
<feature type="chain" id="PRO_5036696351" description="Secretion system C-terminal sorting domain-containing protein" evidence="2">
    <location>
        <begin position="24"/>
        <end position="617"/>
    </location>
</feature>